<gene>
    <name evidence="8" type="ORF">ACFPPA_18900</name>
</gene>
<dbReference type="Gene3D" id="2.60.40.1180">
    <property type="entry name" value="Golgi alpha-mannosidase II"/>
    <property type="match status" value="1"/>
</dbReference>
<evidence type="ECO:0000256" key="3">
    <source>
        <dbReference type="ARBA" id="ARBA00022801"/>
    </source>
</evidence>
<dbReference type="InterPro" id="IPR033453">
    <property type="entry name" value="Glyco_hydro_30_TIM-barrel"/>
</dbReference>
<evidence type="ECO:0000256" key="2">
    <source>
        <dbReference type="ARBA" id="ARBA00022729"/>
    </source>
</evidence>
<evidence type="ECO:0000259" key="6">
    <source>
        <dbReference type="Pfam" id="PF02055"/>
    </source>
</evidence>
<dbReference type="InterPro" id="IPR013780">
    <property type="entry name" value="Glyco_hydro_b"/>
</dbReference>
<evidence type="ECO:0000256" key="1">
    <source>
        <dbReference type="ARBA" id="ARBA00005382"/>
    </source>
</evidence>
<dbReference type="GO" id="GO:0016787">
    <property type="term" value="F:hydrolase activity"/>
    <property type="evidence" value="ECO:0007669"/>
    <property type="project" value="UniProtKB-KW"/>
</dbReference>
<protein>
    <submittedName>
        <fullName evidence="8">Glycoside hydrolase family 30 beta sandwich domain-containing protein</fullName>
    </submittedName>
</protein>
<dbReference type="Pfam" id="PF17189">
    <property type="entry name" value="Glyco_hydro_30C"/>
    <property type="match status" value="1"/>
</dbReference>
<dbReference type="InterPro" id="IPR033452">
    <property type="entry name" value="GH30_C"/>
</dbReference>
<dbReference type="PANTHER" id="PTHR11069">
    <property type="entry name" value="GLUCOSYLCERAMIDASE"/>
    <property type="match status" value="1"/>
</dbReference>
<evidence type="ECO:0000313" key="9">
    <source>
        <dbReference type="Proteomes" id="UP001596114"/>
    </source>
</evidence>
<dbReference type="PANTHER" id="PTHR11069:SF23">
    <property type="entry name" value="LYSOSOMAL ACID GLUCOSYLCERAMIDASE"/>
    <property type="match status" value="1"/>
</dbReference>
<sequence>MAEHDRVSRWIVAWCLLLLALFTVLVVYASRPRPPAIGPIFVPAPLPARATVKLWLSTGDQRLRLAQQPDIDMIAQDGLPAEVVIDTSKTYQSIVGFGAALTDSSAWLIANKMDERQRSALLQELFGPPPNLNLNMTRLTIGASDFSLQQYTLDDLPAGGVDPALQYFNVASNLRDVIPTVREAMAFNPRLHVIASSWSAPAWMKTSANLIGGELLPQFESTYADYLVRYVDTFRRYGIPIFALTLQNEPGFVPVTYPGMELAAATRTRIITQYLGPALASRKPKTLLLTWDHNWDEPEQPLSVLADPAASRYVDGVAWHCYRGSAYAQGPVHHQFPHKDSYITECSGGDWEYKKNDELLWFARNLLLEGVRNWARGVVYWNLALDENYGPHLGGCGNCKGLVTIDSRTGAVSRNAEYYAFAHFSRFVLPGAVRVRSTATDKGIENVAFQNAVGGSVVLVVVNSNTDARLLSVSQNETRFDYTLPAQSVATFVWNPDQTNESLGKAGSAPVKRTPVATVTSESDE</sequence>
<evidence type="ECO:0000256" key="4">
    <source>
        <dbReference type="RuleBase" id="RU361188"/>
    </source>
</evidence>
<dbReference type="Pfam" id="PF02055">
    <property type="entry name" value="Glyco_hydro_30"/>
    <property type="match status" value="1"/>
</dbReference>
<keyword evidence="4" id="KW-0326">Glycosidase</keyword>
<comment type="caution">
    <text evidence="8">The sequence shown here is derived from an EMBL/GenBank/DDBJ whole genome shotgun (WGS) entry which is preliminary data.</text>
</comment>
<evidence type="ECO:0000313" key="8">
    <source>
        <dbReference type="EMBL" id="MFC5527821.1"/>
    </source>
</evidence>
<keyword evidence="9" id="KW-1185">Reference proteome</keyword>
<comment type="similarity">
    <text evidence="1 4">Belongs to the glycosyl hydrolase 30 family.</text>
</comment>
<evidence type="ECO:0000259" key="7">
    <source>
        <dbReference type="Pfam" id="PF17189"/>
    </source>
</evidence>
<feature type="domain" description="Glycosyl hydrolase family 30 TIM-barrel" evidence="6">
    <location>
        <begin position="94"/>
        <end position="428"/>
    </location>
</feature>
<reference evidence="9" key="1">
    <citation type="journal article" date="2019" name="Int. J. Syst. Evol. Microbiol.">
        <title>The Global Catalogue of Microorganisms (GCM) 10K type strain sequencing project: providing services to taxonomists for standard genome sequencing and annotation.</title>
        <authorList>
            <consortium name="The Broad Institute Genomics Platform"/>
            <consortium name="The Broad Institute Genome Sequencing Center for Infectious Disease"/>
            <person name="Wu L."/>
            <person name="Ma J."/>
        </authorList>
    </citation>
    <scope>NUCLEOTIDE SEQUENCE [LARGE SCALE GENOMIC DNA]</scope>
    <source>
        <strain evidence="9">CGMCC 1.16619</strain>
    </source>
</reference>
<accession>A0ABW0QS34</accession>
<dbReference type="PRINTS" id="PR00843">
    <property type="entry name" value="GLHYDRLASE30"/>
</dbReference>
<evidence type="ECO:0000256" key="5">
    <source>
        <dbReference type="SAM" id="MobiDB-lite"/>
    </source>
</evidence>
<keyword evidence="3 4" id="KW-0378">Hydrolase</keyword>
<keyword evidence="2" id="KW-0732">Signal</keyword>
<feature type="domain" description="Glycosyl hydrolase family 30 beta sandwich" evidence="7">
    <location>
        <begin position="431"/>
        <end position="492"/>
    </location>
</feature>
<dbReference type="SUPFAM" id="SSF51011">
    <property type="entry name" value="Glycosyl hydrolase domain"/>
    <property type="match status" value="1"/>
</dbReference>
<dbReference type="RefSeq" id="WP_377322791.1">
    <property type="nucleotide sequence ID" value="NZ_JBHSNF010000006.1"/>
</dbReference>
<dbReference type="Gene3D" id="3.20.20.80">
    <property type="entry name" value="Glycosidases"/>
    <property type="match status" value="1"/>
</dbReference>
<dbReference type="SUPFAM" id="SSF51445">
    <property type="entry name" value="(Trans)glycosidases"/>
    <property type="match status" value="1"/>
</dbReference>
<feature type="region of interest" description="Disordered" evidence="5">
    <location>
        <begin position="500"/>
        <end position="525"/>
    </location>
</feature>
<proteinExistence type="inferred from homology"/>
<organism evidence="8 9">
    <name type="scientific">Rhodanobacter ginsengisoli</name>
    <dbReference type="NCBI Taxonomy" id="418646"/>
    <lineage>
        <taxon>Bacteria</taxon>
        <taxon>Pseudomonadati</taxon>
        <taxon>Pseudomonadota</taxon>
        <taxon>Gammaproteobacteria</taxon>
        <taxon>Lysobacterales</taxon>
        <taxon>Rhodanobacteraceae</taxon>
        <taxon>Rhodanobacter</taxon>
    </lineage>
</organism>
<dbReference type="Proteomes" id="UP001596114">
    <property type="component" value="Unassembled WGS sequence"/>
</dbReference>
<name>A0ABW0QS34_9GAMM</name>
<dbReference type="InterPro" id="IPR017853">
    <property type="entry name" value="GH"/>
</dbReference>
<dbReference type="EMBL" id="JBHSNF010000006">
    <property type="protein sequence ID" value="MFC5527821.1"/>
    <property type="molecule type" value="Genomic_DNA"/>
</dbReference>
<dbReference type="InterPro" id="IPR001139">
    <property type="entry name" value="Glyco_hydro_30"/>
</dbReference>